<dbReference type="Gene3D" id="3.10.450.50">
    <property type="match status" value="1"/>
</dbReference>
<evidence type="ECO:0000259" key="2">
    <source>
        <dbReference type="Pfam" id="PF13577"/>
    </source>
</evidence>
<sequence>MEKYEQRIAKLEAIVEDQQKQLQLLKDTADLQELHTSYAYLLLTREWEKIVELFTDDAVAILHRRGRFEGKEELIQIFKEITKNNRGKGRDGHLALQPSIQVKGNTATANWLMYIMMLDPKGGYENTWMHGRHDMRYVRINGKWKIQYMLFTAPWPREEWSQPTLEQLANWEKNGL</sequence>
<dbReference type="STRING" id="1121416.SAMN02745220_00561"/>
<accession>A0A1M7XY38</accession>
<dbReference type="Proteomes" id="UP000184603">
    <property type="component" value="Unassembled WGS sequence"/>
</dbReference>
<dbReference type="SUPFAM" id="SSF54427">
    <property type="entry name" value="NTF2-like"/>
    <property type="match status" value="1"/>
</dbReference>
<dbReference type="Pfam" id="PF13577">
    <property type="entry name" value="SnoaL_4"/>
    <property type="match status" value="1"/>
</dbReference>
<dbReference type="AlphaFoldDB" id="A0A1M7XY38"/>
<organism evidence="3 4">
    <name type="scientific">Desulfopila aestuarii DSM 18488</name>
    <dbReference type="NCBI Taxonomy" id="1121416"/>
    <lineage>
        <taxon>Bacteria</taxon>
        <taxon>Pseudomonadati</taxon>
        <taxon>Thermodesulfobacteriota</taxon>
        <taxon>Desulfobulbia</taxon>
        <taxon>Desulfobulbales</taxon>
        <taxon>Desulfocapsaceae</taxon>
        <taxon>Desulfopila</taxon>
    </lineage>
</organism>
<keyword evidence="1" id="KW-0175">Coiled coil</keyword>
<dbReference type="EMBL" id="FRFE01000002">
    <property type="protein sequence ID" value="SHO43896.1"/>
    <property type="molecule type" value="Genomic_DNA"/>
</dbReference>
<proteinExistence type="predicted"/>
<keyword evidence="4" id="KW-1185">Reference proteome</keyword>
<evidence type="ECO:0000256" key="1">
    <source>
        <dbReference type="SAM" id="Coils"/>
    </source>
</evidence>
<dbReference type="InterPro" id="IPR032710">
    <property type="entry name" value="NTF2-like_dom_sf"/>
</dbReference>
<protein>
    <submittedName>
        <fullName evidence="3">SnoaL-like domain-containing protein</fullName>
    </submittedName>
</protein>
<reference evidence="3 4" key="1">
    <citation type="submission" date="2016-12" db="EMBL/GenBank/DDBJ databases">
        <authorList>
            <person name="Song W.-J."/>
            <person name="Kurnit D.M."/>
        </authorList>
    </citation>
    <scope>NUCLEOTIDE SEQUENCE [LARGE SCALE GENOMIC DNA]</scope>
    <source>
        <strain evidence="3 4">DSM 18488</strain>
    </source>
</reference>
<dbReference type="InterPro" id="IPR037401">
    <property type="entry name" value="SnoaL-like"/>
</dbReference>
<evidence type="ECO:0000313" key="3">
    <source>
        <dbReference type="EMBL" id="SHO43896.1"/>
    </source>
</evidence>
<feature type="domain" description="SnoaL-like" evidence="2">
    <location>
        <begin position="25"/>
        <end position="148"/>
    </location>
</feature>
<dbReference type="CDD" id="cd00531">
    <property type="entry name" value="NTF2_like"/>
    <property type="match status" value="1"/>
</dbReference>
<evidence type="ECO:0000313" key="4">
    <source>
        <dbReference type="Proteomes" id="UP000184603"/>
    </source>
</evidence>
<feature type="coiled-coil region" evidence="1">
    <location>
        <begin position="1"/>
        <end position="28"/>
    </location>
</feature>
<gene>
    <name evidence="3" type="ORF">SAMN02745220_00561</name>
</gene>
<name>A0A1M7XY38_9BACT</name>
<dbReference type="OrthoDB" id="8686501at2"/>
<dbReference type="RefSeq" id="WP_073611928.1">
    <property type="nucleotide sequence ID" value="NZ_FRFE01000002.1"/>
</dbReference>